<reference evidence="4 6" key="1">
    <citation type="submission" date="2017-09" db="EMBL/GenBank/DDBJ databases">
        <title>Bacterial and phytoplankton interrelationship in Kongsfjorden, an Arctic fjord.</title>
        <authorList>
            <person name="Sinha R."/>
            <person name="Krishnan K."/>
        </authorList>
    </citation>
    <scope>NUCLEOTIDE SEQUENCE [LARGE SCALE GENOMIC DNA]</scope>
    <source>
        <strain evidence="4 6">58</strain>
    </source>
</reference>
<dbReference type="EMBL" id="CP033116">
    <property type="protein sequence ID" value="QFY55767.1"/>
    <property type="molecule type" value="Genomic_DNA"/>
</dbReference>
<reference evidence="5 7" key="2">
    <citation type="submission" date="2018-10" db="EMBL/GenBank/DDBJ databases">
        <title>Complete genome sequence of Pseudomonas pelagia strain Kongs-67.</title>
        <authorList>
            <person name="Sinha R.K."/>
            <person name="Krishnan K."/>
        </authorList>
    </citation>
    <scope>NUCLEOTIDE SEQUENCE [LARGE SCALE GENOMIC DNA]</scope>
    <source>
        <strain evidence="5 7">Kongs-67</strain>
    </source>
</reference>
<dbReference type="InterPro" id="IPR025392">
    <property type="entry name" value="DUF4124"/>
</dbReference>
<keyword evidence="2" id="KW-0732">Signal</keyword>
<gene>
    <name evidence="4" type="ORF">CO192_18035</name>
    <name evidence="5" type="ORF">EAO82_04945</name>
</gene>
<feature type="region of interest" description="Disordered" evidence="1">
    <location>
        <begin position="33"/>
        <end position="129"/>
    </location>
</feature>
<dbReference type="AlphaFoldDB" id="A0AA91Z4W8"/>
<dbReference type="RefSeq" id="WP_096347923.1">
    <property type="nucleotide sequence ID" value="NZ_CP033116.1"/>
</dbReference>
<dbReference type="Proteomes" id="UP000243750">
    <property type="component" value="Unassembled WGS sequence"/>
</dbReference>
<keyword evidence="7" id="KW-1185">Reference proteome</keyword>
<dbReference type="EMBL" id="NWMT01000234">
    <property type="protein sequence ID" value="PCC98044.1"/>
    <property type="molecule type" value="Genomic_DNA"/>
</dbReference>
<evidence type="ECO:0000313" key="7">
    <source>
        <dbReference type="Proteomes" id="UP000344571"/>
    </source>
</evidence>
<feature type="domain" description="DUF4124" evidence="3">
    <location>
        <begin position="12"/>
        <end position="55"/>
    </location>
</feature>
<evidence type="ECO:0000256" key="1">
    <source>
        <dbReference type="SAM" id="MobiDB-lite"/>
    </source>
</evidence>
<evidence type="ECO:0000313" key="4">
    <source>
        <dbReference type="EMBL" id="PCC98044.1"/>
    </source>
</evidence>
<evidence type="ECO:0000313" key="6">
    <source>
        <dbReference type="Proteomes" id="UP000243750"/>
    </source>
</evidence>
<feature type="compositionally biased region" description="Basic and acidic residues" evidence="1">
    <location>
        <begin position="82"/>
        <end position="94"/>
    </location>
</feature>
<evidence type="ECO:0000256" key="2">
    <source>
        <dbReference type="SAM" id="SignalP"/>
    </source>
</evidence>
<evidence type="ECO:0000259" key="3">
    <source>
        <dbReference type="Pfam" id="PF13511"/>
    </source>
</evidence>
<accession>A0AA91Z4W8</accession>
<feature type="signal peptide" evidence="2">
    <location>
        <begin position="1"/>
        <end position="19"/>
    </location>
</feature>
<protein>
    <submittedName>
        <fullName evidence="5">DUF4124 domain-containing protein</fullName>
    </submittedName>
    <submittedName>
        <fullName evidence="4">Glycosyltransferase</fullName>
    </submittedName>
</protein>
<organism evidence="4 6">
    <name type="scientific">Halopseudomonas pelagia</name>
    <dbReference type="NCBI Taxonomy" id="553151"/>
    <lineage>
        <taxon>Bacteria</taxon>
        <taxon>Pseudomonadati</taxon>
        <taxon>Pseudomonadota</taxon>
        <taxon>Gammaproteobacteria</taxon>
        <taxon>Pseudomonadales</taxon>
        <taxon>Pseudomonadaceae</taxon>
        <taxon>Halopseudomonas</taxon>
    </lineage>
</organism>
<feature type="compositionally biased region" description="Polar residues" evidence="1">
    <location>
        <begin position="95"/>
        <end position="116"/>
    </location>
</feature>
<evidence type="ECO:0000313" key="5">
    <source>
        <dbReference type="EMBL" id="QFY55767.1"/>
    </source>
</evidence>
<sequence>MYKTLVALTFGLLSSMAVAEQMYRWVDDQGVPQFGQQPPEGKSYQRVDITASPPPGGALREPAPLPSREANPEEEQQSEMQAKADKAAEAKRLEQCTQLQTNLRTLETNPRLSRTNDAGEVERIGEDERQELIEKAKADLESYCKN</sequence>
<dbReference type="Pfam" id="PF13511">
    <property type="entry name" value="DUF4124"/>
    <property type="match status" value="1"/>
</dbReference>
<dbReference type="Proteomes" id="UP000344571">
    <property type="component" value="Chromosome"/>
</dbReference>
<name>A0AA91Z4W8_9GAMM</name>
<feature type="compositionally biased region" description="Basic and acidic residues" evidence="1">
    <location>
        <begin position="120"/>
        <end position="129"/>
    </location>
</feature>
<feature type="chain" id="PRO_5041642937" evidence="2">
    <location>
        <begin position="20"/>
        <end position="146"/>
    </location>
</feature>
<proteinExistence type="predicted"/>